<dbReference type="Proteomes" id="UP000194632">
    <property type="component" value="Unassembled WGS sequence"/>
</dbReference>
<reference evidence="2 3" key="1">
    <citation type="submission" date="2017-05" db="EMBL/GenBank/DDBJ databases">
        <title>Biotechnological potential of actinobacteria isolated from South African environments.</title>
        <authorList>
            <person name="Le Roes-Hill M."/>
            <person name="Prins A."/>
            <person name="Durrell K.A."/>
        </authorList>
    </citation>
    <scope>NUCLEOTIDE SEQUENCE [LARGE SCALE GENOMIC DNA]</scope>
    <source>
        <strain evidence="2">BS2</strain>
    </source>
</reference>
<dbReference type="RefSeq" id="WP_086533396.1">
    <property type="nucleotide sequence ID" value="NZ_NGFO01000001.1"/>
</dbReference>
<evidence type="ECO:0000259" key="1">
    <source>
        <dbReference type="PROSITE" id="PS50987"/>
    </source>
</evidence>
<dbReference type="Gene3D" id="1.10.10.10">
    <property type="entry name" value="Winged helix-like DNA-binding domain superfamily/Winged helix DNA-binding domain"/>
    <property type="match status" value="1"/>
</dbReference>
<dbReference type="CDD" id="cd00090">
    <property type="entry name" value="HTH_ARSR"/>
    <property type="match status" value="1"/>
</dbReference>
<dbReference type="InterPro" id="IPR036390">
    <property type="entry name" value="WH_DNA-bd_sf"/>
</dbReference>
<evidence type="ECO:0000313" key="2">
    <source>
        <dbReference type="EMBL" id="OUC80883.1"/>
    </source>
</evidence>
<organism evidence="2 3">
    <name type="scientific">Gordonia lacunae</name>
    <dbReference type="NCBI Taxonomy" id="417102"/>
    <lineage>
        <taxon>Bacteria</taxon>
        <taxon>Bacillati</taxon>
        <taxon>Actinomycetota</taxon>
        <taxon>Actinomycetes</taxon>
        <taxon>Mycobacteriales</taxon>
        <taxon>Gordoniaceae</taxon>
        <taxon>Gordonia</taxon>
    </lineage>
</organism>
<dbReference type="AlphaFoldDB" id="A0A2C9ZJG8"/>
<evidence type="ECO:0000313" key="3">
    <source>
        <dbReference type="Proteomes" id="UP000194632"/>
    </source>
</evidence>
<dbReference type="SMART" id="SM00418">
    <property type="entry name" value="HTH_ARSR"/>
    <property type="match status" value="1"/>
</dbReference>
<protein>
    <submittedName>
        <fullName evidence="2">Transcriptional regulator</fullName>
    </submittedName>
</protein>
<gene>
    <name evidence="2" type="ORF">CA982_00490</name>
</gene>
<dbReference type="PANTHER" id="PTHR38600">
    <property type="entry name" value="TRANSCRIPTIONAL REGULATORY PROTEIN"/>
    <property type="match status" value="1"/>
</dbReference>
<dbReference type="STRING" id="417102.CA982_00490"/>
<accession>A0A2C9ZJG8</accession>
<comment type="caution">
    <text evidence="2">The sequence shown here is derived from an EMBL/GenBank/DDBJ whole genome shotgun (WGS) entry which is preliminary data.</text>
</comment>
<feature type="domain" description="HTH arsR-type" evidence="1">
    <location>
        <begin position="1"/>
        <end position="92"/>
    </location>
</feature>
<dbReference type="NCBIfam" id="NF033788">
    <property type="entry name" value="HTH_metalloreg"/>
    <property type="match status" value="1"/>
</dbReference>
<dbReference type="PROSITE" id="PS50987">
    <property type="entry name" value="HTH_ARSR_2"/>
    <property type="match status" value="1"/>
</dbReference>
<dbReference type="PRINTS" id="PR00778">
    <property type="entry name" value="HTHARSR"/>
</dbReference>
<dbReference type="Pfam" id="PF12840">
    <property type="entry name" value="HTH_20"/>
    <property type="match status" value="1"/>
</dbReference>
<sequence length="105" mass="11552">MPDVAPVEVFAALSDESRWQILTRLGSEPASASHLADELPISRQAIAKHLRVLTEAGLVTSSRVGREIRYEAVGAQLSRVAHRLDAIARGWDRRLADIKLRAEEG</sequence>
<dbReference type="PANTHER" id="PTHR38600:SF2">
    <property type="entry name" value="SLL0088 PROTEIN"/>
    <property type="match status" value="1"/>
</dbReference>
<proteinExistence type="predicted"/>
<name>A0A2C9ZJG8_9ACTN</name>
<dbReference type="SUPFAM" id="SSF46785">
    <property type="entry name" value="Winged helix' DNA-binding domain"/>
    <property type="match status" value="1"/>
</dbReference>
<dbReference type="GO" id="GO:0003700">
    <property type="term" value="F:DNA-binding transcription factor activity"/>
    <property type="evidence" value="ECO:0007669"/>
    <property type="project" value="InterPro"/>
</dbReference>
<dbReference type="EMBL" id="NGFO01000001">
    <property type="protein sequence ID" value="OUC80883.1"/>
    <property type="molecule type" value="Genomic_DNA"/>
</dbReference>
<dbReference type="OrthoDB" id="3630048at2"/>
<dbReference type="InterPro" id="IPR036388">
    <property type="entry name" value="WH-like_DNA-bd_sf"/>
</dbReference>
<dbReference type="InterPro" id="IPR001845">
    <property type="entry name" value="HTH_ArsR_DNA-bd_dom"/>
</dbReference>
<keyword evidence="3" id="KW-1185">Reference proteome</keyword>
<dbReference type="InterPro" id="IPR011991">
    <property type="entry name" value="ArsR-like_HTH"/>
</dbReference>